<keyword evidence="3" id="KW-1185">Reference proteome</keyword>
<comment type="caution">
    <text evidence="2">The sequence shown here is derived from an EMBL/GenBank/DDBJ whole genome shotgun (WGS) entry which is preliminary data.</text>
</comment>
<sequence length="298" mass="32751">MQFAMTVQLNKNKMTRVELPFIRGLGPIHSISASPVRDGSNRSAARTSRLRPHALSTPYTGQRSRSSANDTEGRSVMIRAPERAGSAAPGPVPVSSERNSLSSFPALVPAPPTPLSTPGSISSVSSSVAPDSPRPSLDRYSSLTPIPETPPPEHSGSLSPAPETAVPFLYSTRDRKSRMSATKKTLISWYRMTSNGQISSPPMLPPNHPGLNINDLFLHIDQLQRRKLEASGKTGKQLFVGCLSMWMWSGRDIGWEIIEFGEERQVNGQLYCLSLYLEHPEPEWVSPKSMKRILKRLA</sequence>
<organism evidence="2 3">
    <name type="scientific">Lentinula boryana</name>
    <dbReference type="NCBI Taxonomy" id="40481"/>
    <lineage>
        <taxon>Eukaryota</taxon>
        <taxon>Fungi</taxon>
        <taxon>Dikarya</taxon>
        <taxon>Basidiomycota</taxon>
        <taxon>Agaricomycotina</taxon>
        <taxon>Agaricomycetes</taxon>
        <taxon>Agaricomycetidae</taxon>
        <taxon>Agaricales</taxon>
        <taxon>Marasmiineae</taxon>
        <taxon>Omphalotaceae</taxon>
        <taxon>Lentinula</taxon>
    </lineage>
</organism>
<evidence type="ECO:0000313" key="3">
    <source>
        <dbReference type="Proteomes" id="UP001163828"/>
    </source>
</evidence>
<proteinExistence type="predicted"/>
<accession>A0ABQ8QKT9</accession>
<dbReference type="EMBL" id="MU790542">
    <property type="protein sequence ID" value="KAJ3999247.1"/>
    <property type="molecule type" value="Genomic_DNA"/>
</dbReference>
<protein>
    <submittedName>
        <fullName evidence="2">Uncharacterized protein</fullName>
    </submittedName>
</protein>
<dbReference type="Proteomes" id="UP001163828">
    <property type="component" value="Unassembled WGS sequence"/>
</dbReference>
<reference evidence="2" key="1">
    <citation type="submission" date="2022-08" db="EMBL/GenBank/DDBJ databases">
        <authorList>
            <consortium name="DOE Joint Genome Institute"/>
            <person name="Min B."/>
            <person name="Riley R."/>
            <person name="Sierra-Patev S."/>
            <person name="Naranjo-Ortiz M."/>
            <person name="Looney B."/>
            <person name="Konkel Z."/>
            <person name="Slot J.C."/>
            <person name="Sakamoto Y."/>
            <person name="Steenwyk J.L."/>
            <person name="Rokas A."/>
            <person name="Carro J."/>
            <person name="Camarero S."/>
            <person name="Ferreira P."/>
            <person name="Molpeceres G."/>
            <person name="Ruiz-Duenas F.J."/>
            <person name="Serrano A."/>
            <person name="Henrissat B."/>
            <person name="Drula E."/>
            <person name="Hughes K.W."/>
            <person name="Mata J.L."/>
            <person name="Ishikawa N.K."/>
            <person name="Vargas-Isla R."/>
            <person name="Ushijima S."/>
            <person name="Smith C.A."/>
            <person name="Ahrendt S."/>
            <person name="Andreopoulos W."/>
            <person name="He G."/>
            <person name="Labutti K."/>
            <person name="Lipzen A."/>
            <person name="Ng V."/>
            <person name="Sandor L."/>
            <person name="Barry K."/>
            <person name="Martinez A.T."/>
            <person name="Xiao Y."/>
            <person name="Gibbons J.G."/>
            <person name="Terashima K."/>
            <person name="Hibbett D.S."/>
            <person name="Grigoriev I.V."/>
        </authorList>
    </citation>
    <scope>NUCLEOTIDE SEQUENCE</scope>
    <source>
        <strain evidence="2">TFB10827</strain>
    </source>
</reference>
<name>A0ABQ8QKT9_9AGAR</name>
<feature type="compositionally biased region" description="Polar residues" evidence="1">
    <location>
        <begin position="57"/>
        <end position="70"/>
    </location>
</feature>
<feature type="region of interest" description="Disordered" evidence="1">
    <location>
        <begin position="28"/>
        <end position="164"/>
    </location>
</feature>
<evidence type="ECO:0000256" key="1">
    <source>
        <dbReference type="SAM" id="MobiDB-lite"/>
    </source>
</evidence>
<feature type="compositionally biased region" description="Low complexity" evidence="1">
    <location>
        <begin position="116"/>
        <end position="135"/>
    </location>
</feature>
<gene>
    <name evidence="2" type="ORF">F5050DRAFT_1709870</name>
</gene>
<evidence type="ECO:0000313" key="2">
    <source>
        <dbReference type="EMBL" id="KAJ3999247.1"/>
    </source>
</evidence>